<dbReference type="RefSeq" id="WP_142854152.1">
    <property type="nucleotide sequence ID" value="NZ_FXWW01000004.1"/>
</dbReference>
<keyword evidence="9" id="KW-0966">Cell projection</keyword>
<evidence type="ECO:0000256" key="4">
    <source>
        <dbReference type="ARBA" id="ARBA00016244"/>
    </source>
</evidence>
<dbReference type="PANTHER" id="PTHR30033">
    <property type="entry name" value="FLAGELLAR HOOK-ASSOCIATED PROTEIN 1"/>
    <property type="match status" value="1"/>
</dbReference>
<dbReference type="Pfam" id="PF06429">
    <property type="entry name" value="Flg_bbr_C"/>
    <property type="match status" value="1"/>
</dbReference>
<keyword evidence="10" id="KW-1185">Reference proteome</keyword>
<comment type="similarity">
    <text evidence="3">Belongs to the flagella basal body rod proteins family.</text>
</comment>
<sequence length="485" mass="49979">MTISGALHNALTGLNANARAAQLVSSNVANAMTEGYGARSLELSSRTLGGAPSGVVIEGVYRHEDAQLLGDRRMSDAAMGHGNTRSNFLAGLGKALGSPDQPGSLSGRMAQFEAALTEAAARPDSEATLNASLNAARNVVTHLKATSDHIQAARLSADGAIAQEVTQLNQGLKDVQGLNTKIRVAQSRGADPSGLMDQRQQAIDALSSIIPIKQVPRDGNQVALISSGGAILLDGVPAELAFSTVNMIVPEMTQASGALSGLTINGQAIDTGADRNAIAGGSLAAHFQVRDDLAITAQEQVDAFARDLVERFQDPALDATRAPGAAGLFTDAGALFDPADEVALSTRLTLNPAVDPTQGGALWRLRDGLGAATPGNVGNATLLGDMIDALDAPKVAASGGFSGIARSASGLAADLLNKITGTREQTETRLSFDTAQNDSLRQMELAQGVDTDAEMQKLLVIEQAFAANAQVVTAADEMMQLLLGM</sequence>
<gene>
    <name evidence="9" type="primary">flgK</name>
    <name evidence="9" type="ORF">FIL88_12230</name>
</gene>
<evidence type="ECO:0000256" key="1">
    <source>
        <dbReference type="ARBA" id="ARBA00004365"/>
    </source>
</evidence>
<protein>
    <recommendedName>
        <fullName evidence="4">Flagellar hook-associated protein 1</fullName>
    </recommendedName>
</protein>
<evidence type="ECO:0000256" key="6">
    <source>
        <dbReference type="ARBA" id="ARBA00023143"/>
    </source>
</evidence>
<evidence type="ECO:0000256" key="2">
    <source>
        <dbReference type="ARBA" id="ARBA00004613"/>
    </source>
</evidence>
<dbReference type="SUPFAM" id="SSF64518">
    <property type="entry name" value="Phase 1 flagellin"/>
    <property type="match status" value="1"/>
</dbReference>
<dbReference type="InterPro" id="IPR053927">
    <property type="entry name" value="FlgK_helical"/>
</dbReference>
<dbReference type="Proteomes" id="UP000315816">
    <property type="component" value="Unassembled WGS sequence"/>
</dbReference>
<dbReference type="GO" id="GO:0005576">
    <property type="term" value="C:extracellular region"/>
    <property type="evidence" value="ECO:0007669"/>
    <property type="project" value="UniProtKB-SubCell"/>
</dbReference>
<evidence type="ECO:0000259" key="8">
    <source>
        <dbReference type="Pfam" id="PF22638"/>
    </source>
</evidence>
<dbReference type="GO" id="GO:0005198">
    <property type="term" value="F:structural molecule activity"/>
    <property type="evidence" value="ECO:0007669"/>
    <property type="project" value="InterPro"/>
</dbReference>
<keyword evidence="5" id="KW-0964">Secreted</keyword>
<name>A0A545SPE9_9RHOB</name>
<dbReference type="InterPro" id="IPR002371">
    <property type="entry name" value="FlgK"/>
</dbReference>
<evidence type="ECO:0000313" key="10">
    <source>
        <dbReference type="Proteomes" id="UP000315816"/>
    </source>
</evidence>
<feature type="domain" description="Flagellar basal-body/hook protein C-terminal" evidence="7">
    <location>
        <begin position="448"/>
        <end position="483"/>
    </location>
</feature>
<dbReference type="NCBIfam" id="TIGR02492">
    <property type="entry name" value="flgK_ends"/>
    <property type="match status" value="1"/>
</dbReference>
<evidence type="ECO:0000313" key="9">
    <source>
        <dbReference type="EMBL" id="TQV66855.1"/>
    </source>
</evidence>
<evidence type="ECO:0000256" key="5">
    <source>
        <dbReference type="ARBA" id="ARBA00022525"/>
    </source>
</evidence>
<accession>A0A545SPE9</accession>
<keyword evidence="9" id="KW-0282">Flagellum</keyword>
<keyword evidence="6" id="KW-0975">Bacterial flagellum</keyword>
<dbReference type="GO" id="GO:0044780">
    <property type="term" value="P:bacterial-type flagellum assembly"/>
    <property type="evidence" value="ECO:0007669"/>
    <property type="project" value="InterPro"/>
</dbReference>
<reference evidence="9 10" key="1">
    <citation type="submission" date="2019-06" db="EMBL/GenBank/DDBJ databases">
        <title>A novel species of marine bacteria.</title>
        <authorList>
            <person name="Wang Y."/>
        </authorList>
    </citation>
    <scope>NUCLEOTIDE SEQUENCE [LARGE SCALE GENOMIC DNA]</scope>
    <source>
        <strain evidence="9 10">MA1-10</strain>
    </source>
</reference>
<feature type="domain" description="Flagellar hook-associated protein FlgK helical" evidence="8">
    <location>
        <begin position="103"/>
        <end position="313"/>
    </location>
</feature>
<dbReference type="OrthoDB" id="7181295at2"/>
<dbReference type="PANTHER" id="PTHR30033:SF1">
    <property type="entry name" value="FLAGELLAR HOOK-ASSOCIATED PROTEIN 1"/>
    <property type="match status" value="1"/>
</dbReference>
<dbReference type="GO" id="GO:0009424">
    <property type="term" value="C:bacterial-type flagellum hook"/>
    <property type="evidence" value="ECO:0007669"/>
    <property type="project" value="InterPro"/>
</dbReference>
<dbReference type="InterPro" id="IPR010930">
    <property type="entry name" value="Flg_bb/hook_C_dom"/>
</dbReference>
<dbReference type="Pfam" id="PF22638">
    <property type="entry name" value="FlgK_D1"/>
    <property type="match status" value="1"/>
</dbReference>
<organism evidence="9 10">
    <name type="scientific">Aliiroseovarius halocynthiae</name>
    <dbReference type="NCBI Taxonomy" id="985055"/>
    <lineage>
        <taxon>Bacteria</taxon>
        <taxon>Pseudomonadati</taxon>
        <taxon>Pseudomonadota</taxon>
        <taxon>Alphaproteobacteria</taxon>
        <taxon>Rhodobacterales</taxon>
        <taxon>Paracoccaceae</taxon>
        <taxon>Aliiroseovarius</taxon>
    </lineage>
</organism>
<proteinExistence type="inferred from homology"/>
<dbReference type="EMBL" id="VICH01000008">
    <property type="protein sequence ID" value="TQV66855.1"/>
    <property type="molecule type" value="Genomic_DNA"/>
</dbReference>
<evidence type="ECO:0000259" key="7">
    <source>
        <dbReference type="Pfam" id="PF06429"/>
    </source>
</evidence>
<comment type="subcellular location">
    <subcellularLocation>
        <location evidence="1">Bacterial flagellum</location>
    </subcellularLocation>
    <subcellularLocation>
        <location evidence="2">Secreted</location>
    </subcellularLocation>
</comment>
<dbReference type="AlphaFoldDB" id="A0A545SPE9"/>
<keyword evidence="9" id="KW-0969">Cilium</keyword>
<comment type="caution">
    <text evidence="9">The sequence shown here is derived from an EMBL/GenBank/DDBJ whole genome shotgun (WGS) entry which is preliminary data.</text>
</comment>
<evidence type="ECO:0000256" key="3">
    <source>
        <dbReference type="ARBA" id="ARBA00009677"/>
    </source>
</evidence>